<evidence type="ECO:0000256" key="4">
    <source>
        <dbReference type="ARBA" id="ARBA00022833"/>
    </source>
</evidence>
<dbReference type="InterPro" id="IPR002328">
    <property type="entry name" value="ADH_Zn_CS"/>
</dbReference>
<keyword evidence="5" id="KW-0560">Oxidoreductase</keyword>
<protein>
    <submittedName>
        <fullName evidence="9">Alcohol dehydrogenase</fullName>
    </submittedName>
</protein>
<dbReference type="SUPFAM" id="SSF51735">
    <property type="entry name" value="NAD(P)-binding Rossmann-fold domains"/>
    <property type="match status" value="1"/>
</dbReference>
<dbReference type="Gene3D" id="3.40.50.720">
    <property type="entry name" value="NAD(P)-binding Rossmann-like Domain"/>
    <property type="match status" value="1"/>
</dbReference>
<evidence type="ECO:0000256" key="6">
    <source>
        <dbReference type="ARBA" id="ARBA00023027"/>
    </source>
</evidence>
<dbReference type="InterPro" id="IPR036291">
    <property type="entry name" value="NAD(P)-bd_dom_sf"/>
</dbReference>
<name>A0A4Y8MUP8_9BURK</name>
<evidence type="ECO:0000313" key="9">
    <source>
        <dbReference type="EMBL" id="TFE41217.1"/>
    </source>
</evidence>
<dbReference type="RefSeq" id="WP_134464067.1">
    <property type="nucleotide sequence ID" value="NZ_JBHSSZ010000036.1"/>
</dbReference>
<keyword evidence="3 7" id="KW-0479">Metal-binding</keyword>
<organism evidence="9 10">
    <name type="scientific">Paraburkholderia dipogonis</name>
    <dbReference type="NCBI Taxonomy" id="1211383"/>
    <lineage>
        <taxon>Bacteria</taxon>
        <taxon>Pseudomonadati</taxon>
        <taxon>Pseudomonadota</taxon>
        <taxon>Betaproteobacteria</taxon>
        <taxon>Burkholderiales</taxon>
        <taxon>Burkholderiaceae</taxon>
        <taxon>Paraburkholderia</taxon>
    </lineage>
</organism>
<comment type="similarity">
    <text evidence="2 7">Belongs to the zinc-containing alcohol dehydrogenase family.</text>
</comment>
<dbReference type="PROSITE" id="PS00059">
    <property type="entry name" value="ADH_ZINC"/>
    <property type="match status" value="1"/>
</dbReference>
<dbReference type="GO" id="GO:0008270">
    <property type="term" value="F:zinc ion binding"/>
    <property type="evidence" value="ECO:0007669"/>
    <property type="project" value="InterPro"/>
</dbReference>
<evidence type="ECO:0000256" key="7">
    <source>
        <dbReference type="RuleBase" id="RU361277"/>
    </source>
</evidence>
<evidence type="ECO:0000259" key="8">
    <source>
        <dbReference type="SMART" id="SM00829"/>
    </source>
</evidence>
<reference evidence="9 10" key="1">
    <citation type="submission" date="2019-03" db="EMBL/GenBank/DDBJ databases">
        <title>Complete Genome Sequence of Paraburkholderia dipogonis ICMP 19430T, a Nitrogen-fixing Symbiont of the South African Invasive Legume Dipogon lignosus in New Zealand.</title>
        <authorList>
            <person name="De Meyer S.E."/>
        </authorList>
    </citation>
    <scope>NUCLEOTIDE SEQUENCE [LARGE SCALE GENOMIC DNA]</scope>
    <source>
        <strain evidence="9 10">ICMP 19430</strain>
    </source>
</reference>
<comment type="cofactor">
    <cofactor evidence="1 7">
        <name>Zn(2+)</name>
        <dbReference type="ChEBI" id="CHEBI:29105"/>
    </cofactor>
</comment>
<dbReference type="EMBL" id="SNVI01000002">
    <property type="protein sequence ID" value="TFE41217.1"/>
    <property type="molecule type" value="Genomic_DNA"/>
</dbReference>
<evidence type="ECO:0000313" key="10">
    <source>
        <dbReference type="Proteomes" id="UP000297385"/>
    </source>
</evidence>
<dbReference type="InterPro" id="IPR011032">
    <property type="entry name" value="GroES-like_sf"/>
</dbReference>
<dbReference type="FunFam" id="3.40.50.720:FF:000039">
    <property type="entry name" value="Alcohol dehydrogenase AdhP"/>
    <property type="match status" value="1"/>
</dbReference>
<dbReference type="SUPFAM" id="SSF50129">
    <property type="entry name" value="GroES-like"/>
    <property type="match status" value="1"/>
</dbReference>
<dbReference type="GO" id="GO:0004022">
    <property type="term" value="F:alcohol dehydrogenase (NAD+) activity"/>
    <property type="evidence" value="ECO:0007669"/>
    <property type="project" value="TreeGrafter"/>
</dbReference>
<dbReference type="Pfam" id="PF00107">
    <property type="entry name" value="ADH_zinc_N"/>
    <property type="match status" value="1"/>
</dbReference>
<dbReference type="InterPro" id="IPR013154">
    <property type="entry name" value="ADH-like_N"/>
</dbReference>
<dbReference type="GeneID" id="97309083"/>
<gene>
    <name evidence="9" type="ORF">E2553_31540</name>
</gene>
<evidence type="ECO:0000256" key="1">
    <source>
        <dbReference type="ARBA" id="ARBA00001947"/>
    </source>
</evidence>
<keyword evidence="6" id="KW-0520">NAD</keyword>
<proteinExistence type="inferred from homology"/>
<dbReference type="SMART" id="SM00829">
    <property type="entry name" value="PKS_ER"/>
    <property type="match status" value="1"/>
</dbReference>
<sequence length="339" mass="35297">MRTMKAVQVAKAGGPLELVERDVPEPGAGQVLIKIQACGICHSDMLTKEGQWPGLEYPRVPGHEIAGVIDTVGAGVEGWTAGQRVGVGWHGGHCGRCEHCRRGDFVLCQRALVPGISYDGGYAEFMVAPVEALARIPDDLSDVDAAPLLCAGITTFNALRNSGARAGDVVAVLGIGGLGHLGVQFARKMGFVTVAIARGQDKASLAKELGAHHYIDSTTENVAQALQALGGARVILATVTSGKAMSAVVGGLGLNGKLIMVGLSEEPVEVPIAQFIMGRNSVQGWPSGTSADSQDTLAFSALAGIKPMIEEFPLTKAAEAYDRMMSGAARFRVVLNTGQ</sequence>
<evidence type="ECO:0000256" key="3">
    <source>
        <dbReference type="ARBA" id="ARBA00022723"/>
    </source>
</evidence>
<dbReference type="PANTHER" id="PTHR42940">
    <property type="entry name" value="ALCOHOL DEHYDROGENASE 1-RELATED"/>
    <property type="match status" value="1"/>
</dbReference>
<dbReference type="InterPro" id="IPR020843">
    <property type="entry name" value="ER"/>
</dbReference>
<dbReference type="Proteomes" id="UP000297385">
    <property type="component" value="Unassembled WGS sequence"/>
</dbReference>
<dbReference type="Gene3D" id="3.90.180.10">
    <property type="entry name" value="Medium-chain alcohol dehydrogenases, catalytic domain"/>
    <property type="match status" value="1"/>
</dbReference>
<accession>A0A4Y8MUP8</accession>
<dbReference type="CDD" id="cd08296">
    <property type="entry name" value="CAD_like"/>
    <property type="match status" value="1"/>
</dbReference>
<feature type="domain" description="Enoyl reductase (ER)" evidence="8">
    <location>
        <begin position="13"/>
        <end position="335"/>
    </location>
</feature>
<keyword evidence="4 7" id="KW-0862">Zinc</keyword>
<dbReference type="GO" id="GO:0005737">
    <property type="term" value="C:cytoplasm"/>
    <property type="evidence" value="ECO:0007669"/>
    <property type="project" value="TreeGrafter"/>
</dbReference>
<dbReference type="InterPro" id="IPR013149">
    <property type="entry name" value="ADH-like_C"/>
</dbReference>
<dbReference type="AlphaFoldDB" id="A0A4Y8MUP8"/>
<evidence type="ECO:0000256" key="5">
    <source>
        <dbReference type="ARBA" id="ARBA00023002"/>
    </source>
</evidence>
<dbReference type="PANTHER" id="PTHR42940:SF7">
    <property type="entry name" value="ALCOHOL DEHYDROGENASE-LIKE N-TERMINAL DOMAIN-CONTAINING PROTEIN"/>
    <property type="match status" value="1"/>
</dbReference>
<dbReference type="Pfam" id="PF08240">
    <property type="entry name" value="ADH_N"/>
    <property type="match status" value="1"/>
</dbReference>
<comment type="caution">
    <text evidence="9">The sequence shown here is derived from an EMBL/GenBank/DDBJ whole genome shotgun (WGS) entry which is preliminary data.</text>
</comment>
<evidence type="ECO:0000256" key="2">
    <source>
        <dbReference type="ARBA" id="ARBA00008072"/>
    </source>
</evidence>